<sequence length="112" mass="12204">MNISVKAQGSALASRCRRFAVQATLVQVGQFSRAVEHVRVQLDDLSQSSRSGVSQLCRIVLHFRDHSFVVVEGVGESMNTAIERATLRISERLRLHPLLLVSADTAMTAGSA</sequence>
<proteinExistence type="predicted"/>
<evidence type="ECO:0000313" key="2">
    <source>
        <dbReference type="Proteomes" id="UP000198607"/>
    </source>
</evidence>
<organism evidence="1 2">
    <name type="scientific">Propionivibrio dicarboxylicus</name>
    <dbReference type="NCBI Taxonomy" id="83767"/>
    <lineage>
        <taxon>Bacteria</taxon>
        <taxon>Pseudomonadati</taxon>
        <taxon>Pseudomonadota</taxon>
        <taxon>Betaproteobacteria</taxon>
        <taxon>Rhodocyclales</taxon>
        <taxon>Rhodocyclaceae</taxon>
        <taxon>Propionivibrio</taxon>
    </lineage>
</organism>
<evidence type="ECO:0000313" key="1">
    <source>
        <dbReference type="EMBL" id="SDG88570.1"/>
    </source>
</evidence>
<protein>
    <recommendedName>
        <fullName evidence="3">Sigma 54 modulation protein / S30EA ribosomal protein</fullName>
    </recommendedName>
</protein>
<accession>A0A1G7XXX4</accession>
<dbReference type="Proteomes" id="UP000198607">
    <property type="component" value="Unassembled WGS sequence"/>
</dbReference>
<dbReference type="AlphaFoldDB" id="A0A1G7XXX4"/>
<dbReference type="RefSeq" id="WP_143009758.1">
    <property type="nucleotide sequence ID" value="NZ_FNCY01000002.1"/>
</dbReference>
<gene>
    <name evidence="1" type="ORF">SAMN05660652_00822</name>
</gene>
<reference evidence="1 2" key="1">
    <citation type="submission" date="2016-10" db="EMBL/GenBank/DDBJ databases">
        <authorList>
            <person name="de Groot N.N."/>
        </authorList>
    </citation>
    <scope>NUCLEOTIDE SEQUENCE [LARGE SCALE GENOMIC DNA]</scope>
    <source>
        <strain evidence="1 2">DSM 5885</strain>
    </source>
</reference>
<dbReference type="OrthoDB" id="5297384at2"/>
<dbReference type="EMBL" id="FNCY01000002">
    <property type="protein sequence ID" value="SDG88570.1"/>
    <property type="molecule type" value="Genomic_DNA"/>
</dbReference>
<dbReference type="SUPFAM" id="SSF69754">
    <property type="entry name" value="Ribosome binding protein Y (YfiA homologue)"/>
    <property type="match status" value="1"/>
</dbReference>
<evidence type="ECO:0008006" key="3">
    <source>
        <dbReference type="Google" id="ProtNLM"/>
    </source>
</evidence>
<dbReference type="InterPro" id="IPR036567">
    <property type="entry name" value="RHF-like"/>
</dbReference>
<name>A0A1G7XXX4_9RHOO</name>
<dbReference type="STRING" id="83767.SAMN05660652_00822"/>
<keyword evidence="2" id="KW-1185">Reference proteome</keyword>